<keyword evidence="5" id="KW-1185">Reference proteome</keyword>
<organism evidence="4 5">
    <name type="scientific">Penelope pileata</name>
    <dbReference type="NCBI Taxonomy" id="1118817"/>
    <lineage>
        <taxon>Eukaryota</taxon>
        <taxon>Metazoa</taxon>
        <taxon>Chordata</taxon>
        <taxon>Craniata</taxon>
        <taxon>Vertebrata</taxon>
        <taxon>Euteleostomi</taxon>
        <taxon>Archelosauria</taxon>
        <taxon>Archosauria</taxon>
        <taxon>Dinosauria</taxon>
        <taxon>Saurischia</taxon>
        <taxon>Theropoda</taxon>
        <taxon>Coelurosauria</taxon>
        <taxon>Aves</taxon>
        <taxon>Neognathae</taxon>
        <taxon>Galloanserae</taxon>
        <taxon>Galliformes</taxon>
        <taxon>Cracidae</taxon>
        <taxon>Penelope</taxon>
    </lineage>
</organism>
<dbReference type="EMBL" id="WBMW01004686">
    <property type="protein sequence ID" value="NXC47969.1"/>
    <property type="molecule type" value="Genomic_DNA"/>
</dbReference>
<dbReference type="Pfam" id="PF05556">
    <property type="entry name" value="Calsarcin"/>
    <property type="match status" value="1"/>
</dbReference>
<feature type="non-terminal residue" evidence="4">
    <location>
        <position position="309"/>
    </location>
</feature>
<dbReference type="AlphaFoldDB" id="A0A851NZH7"/>
<sequence length="309" mass="34203">MPLAGTPAPVKRKKPTKLIGKLPHEAMPQEVSKLNLGKKISIPRDVMLEELSLLTNKGSKMFKLRQLRVEKFIYENNPDAFTDNSVDHFQKFIPPGGHYGGDADGYAHGRMVGGVTAGQHGSSKQHYSTVPPRPGSKGGHGGSEGEHAGESAGSGGEGERCCIWNTCHLTKGFYFHLFTDGKPGGKKATLLKTYISPWERAMGISPEDKSQLTIDLLSYSPKADFPHYKSFNRTAMPYGGYEKAAKRMTFKVPQFDICPLLPESLLLYNQNFRNRPSFNRTPIPWMSSGESSEYHTDINVPRSGETEEL</sequence>
<feature type="compositionally biased region" description="Polar residues" evidence="3">
    <location>
        <begin position="119"/>
        <end position="128"/>
    </location>
</feature>
<evidence type="ECO:0000313" key="5">
    <source>
        <dbReference type="Proteomes" id="UP000613066"/>
    </source>
</evidence>
<feature type="non-terminal residue" evidence="4">
    <location>
        <position position="1"/>
    </location>
</feature>
<accession>A0A851NZH7</accession>
<dbReference type="OrthoDB" id="9901707at2759"/>
<gene>
    <name evidence="4" type="primary">Myoz1</name>
    <name evidence="4" type="ORF">PENPIL_R05140</name>
</gene>
<feature type="region of interest" description="Disordered" evidence="3">
    <location>
        <begin position="288"/>
        <end position="309"/>
    </location>
</feature>
<dbReference type="GO" id="GO:0031433">
    <property type="term" value="F:telethonin binding"/>
    <property type="evidence" value="ECO:0007669"/>
    <property type="project" value="TreeGrafter"/>
</dbReference>
<evidence type="ECO:0000256" key="2">
    <source>
        <dbReference type="ARBA" id="ARBA00022553"/>
    </source>
</evidence>
<dbReference type="PANTHER" id="PTHR15941:SF11">
    <property type="entry name" value="MYOZENIN-1"/>
    <property type="match status" value="1"/>
</dbReference>
<dbReference type="InterPro" id="IPR008438">
    <property type="entry name" value="MYOZ"/>
</dbReference>
<dbReference type="GO" id="GO:0051373">
    <property type="term" value="F:FATZ binding"/>
    <property type="evidence" value="ECO:0007669"/>
    <property type="project" value="TreeGrafter"/>
</dbReference>
<name>A0A851NZH7_9GALL</name>
<dbReference type="PANTHER" id="PTHR15941">
    <property type="entry name" value="MYOZENIN"/>
    <property type="match status" value="1"/>
</dbReference>
<keyword evidence="2" id="KW-0597">Phosphoprotein</keyword>
<dbReference type="GO" id="GO:0030018">
    <property type="term" value="C:Z disc"/>
    <property type="evidence" value="ECO:0007669"/>
    <property type="project" value="InterPro"/>
</dbReference>
<comment type="caution">
    <text evidence="4">The sequence shown here is derived from an EMBL/GenBank/DDBJ whole genome shotgun (WGS) entry which is preliminary data.</text>
</comment>
<reference evidence="4" key="1">
    <citation type="submission" date="2019-09" db="EMBL/GenBank/DDBJ databases">
        <title>Bird 10,000 Genomes (B10K) Project - Family phase.</title>
        <authorList>
            <person name="Zhang G."/>
        </authorList>
    </citation>
    <scope>NUCLEOTIDE SEQUENCE</scope>
    <source>
        <strain evidence="4">B10K-DU-001-08</strain>
        <tissue evidence="4">Muscle</tissue>
    </source>
</reference>
<dbReference type="Proteomes" id="UP000613066">
    <property type="component" value="Unassembled WGS sequence"/>
</dbReference>
<dbReference type="GO" id="GO:0003779">
    <property type="term" value="F:actin binding"/>
    <property type="evidence" value="ECO:0007669"/>
    <property type="project" value="TreeGrafter"/>
</dbReference>
<dbReference type="GO" id="GO:0015629">
    <property type="term" value="C:actin cytoskeleton"/>
    <property type="evidence" value="ECO:0007669"/>
    <property type="project" value="TreeGrafter"/>
</dbReference>
<comment type="similarity">
    <text evidence="1">Belongs to the myozenin family.</text>
</comment>
<protein>
    <submittedName>
        <fullName evidence="4">MYOZ1 protein</fullName>
    </submittedName>
</protein>
<evidence type="ECO:0000313" key="4">
    <source>
        <dbReference type="EMBL" id="NXC47969.1"/>
    </source>
</evidence>
<evidence type="ECO:0000256" key="3">
    <source>
        <dbReference type="SAM" id="MobiDB-lite"/>
    </source>
</evidence>
<evidence type="ECO:0000256" key="1">
    <source>
        <dbReference type="ARBA" id="ARBA00009126"/>
    </source>
</evidence>
<feature type="region of interest" description="Disordered" evidence="3">
    <location>
        <begin position="113"/>
        <end position="156"/>
    </location>
</feature>
<proteinExistence type="inferred from homology"/>